<protein>
    <submittedName>
        <fullName evidence="2">Uncharacterized protein</fullName>
    </submittedName>
</protein>
<dbReference type="Proteomes" id="UP000494122">
    <property type="component" value="Unassembled WGS sequence"/>
</dbReference>
<name>A0A6S7D1B7_9BURK</name>
<feature type="region of interest" description="Disordered" evidence="1">
    <location>
        <begin position="175"/>
        <end position="220"/>
    </location>
</feature>
<gene>
    <name evidence="2" type="ORF">LMG3328_02941</name>
</gene>
<sequence length="220" mass="23814">MLSLSAGCGVLLAARGVGGRRGAGLRLRSGAFAPDFPVVNLVRLRLPTVSLGRIYTPRAPPAADATGYSVITSPARGRIVCLAFWRQTGSGRKIWRGRQNRPRGRPSLAFGERSGEMRRNRRGNAGGTTFGRIRDASGVVFRGKDPRCIRRCLPWKGSAMHRQTSSLSAVLPQYQARAKPVTRKPSSIARRHSLPPDWTAPQASNPPPARSVNTPSQDTA</sequence>
<proteinExistence type="predicted"/>
<feature type="compositionally biased region" description="Polar residues" evidence="1">
    <location>
        <begin position="211"/>
        <end position="220"/>
    </location>
</feature>
<dbReference type="AlphaFoldDB" id="A0A6S7D1B7"/>
<feature type="region of interest" description="Disordered" evidence="1">
    <location>
        <begin position="96"/>
        <end position="130"/>
    </location>
</feature>
<evidence type="ECO:0000313" key="2">
    <source>
        <dbReference type="EMBL" id="CAB3874131.1"/>
    </source>
</evidence>
<evidence type="ECO:0000313" key="3">
    <source>
        <dbReference type="Proteomes" id="UP000494122"/>
    </source>
</evidence>
<organism evidence="2 3">
    <name type="scientific">Achromobacter ruhlandii</name>
    <dbReference type="NCBI Taxonomy" id="72557"/>
    <lineage>
        <taxon>Bacteria</taxon>
        <taxon>Pseudomonadati</taxon>
        <taxon>Pseudomonadota</taxon>
        <taxon>Betaproteobacteria</taxon>
        <taxon>Burkholderiales</taxon>
        <taxon>Alcaligenaceae</taxon>
        <taxon>Achromobacter</taxon>
    </lineage>
</organism>
<accession>A0A6S7D1B7</accession>
<dbReference type="EMBL" id="CADILE010000008">
    <property type="protein sequence ID" value="CAB3874131.1"/>
    <property type="molecule type" value="Genomic_DNA"/>
</dbReference>
<reference evidence="2 3" key="1">
    <citation type="submission" date="2020-04" db="EMBL/GenBank/DDBJ databases">
        <authorList>
            <person name="De Canck E."/>
        </authorList>
    </citation>
    <scope>NUCLEOTIDE SEQUENCE [LARGE SCALE GENOMIC DNA]</scope>
    <source>
        <strain evidence="2 3">LMG 3328</strain>
    </source>
</reference>
<evidence type="ECO:0000256" key="1">
    <source>
        <dbReference type="SAM" id="MobiDB-lite"/>
    </source>
</evidence>